<dbReference type="Gene3D" id="6.10.250.780">
    <property type="match status" value="1"/>
</dbReference>
<gene>
    <name evidence="10" type="ORF">KUTeg_002431</name>
</gene>
<dbReference type="InterPro" id="IPR029787">
    <property type="entry name" value="Nucleotide_cyclase"/>
</dbReference>
<evidence type="ECO:0000256" key="7">
    <source>
        <dbReference type="SAM" id="MobiDB-lite"/>
    </source>
</evidence>
<dbReference type="InterPro" id="IPR001054">
    <property type="entry name" value="A/G_cyclase"/>
</dbReference>
<dbReference type="Pfam" id="PF00211">
    <property type="entry name" value="Guanylate_cyc"/>
    <property type="match status" value="1"/>
</dbReference>
<dbReference type="InterPro" id="IPR013587">
    <property type="entry name" value="Nitrate/nitrite_sensing"/>
</dbReference>
<keyword evidence="4 8" id="KW-1133">Transmembrane helix</keyword>
<protein>
    <recommendedName>
        <fullName evidence="9">Guanylate cyclase domain-containing protein</fullName>
    </recommendedName>
</protein>
<evidence type="ECO:0000256" key="6">
    <source>
        <dbReference type="ARBA" id="ARBA00023239"/>
    </source>
</evidence>
<reference evidence="10 11" key="1">
    <citation type="submission" date="2022-12" db="EMBL/GenBank/DDBJ databases">
        <title>Chromosome-level genome of Tegillarca granosa.</title>
        <authorList>
            <person name="Kim J."/>
        </authorList>
    </citation>
    <scope>NUCLEOTIDE SEQUENCE [LARGE SCALE GENOMIC DNA]</scope>
    <source>
        <strain evidence="10">Teg-2019</strain>
        <tissue evidence="10">Adductor muscle</tissue>
    </source>
</reference>
<evidence type="ECO:0000256" key="1">
    <source>
        <dbReference type="ARBA" id="ARBA00004370"/>
    </source>
</evidence>
<accession>A0ABQ9FUB2</accession>
<keyword evidence="3" id="KW-0547">Nucleotide-binding</keyword>
<dbReference type="Gene3D" id="3.30.70.1230">
    <property type="entry name" value="Nucleotide cyclase"/>
    <property type="match status" value="1"/>
</dbReference>
<dbReference type="InterPro" id="IPR050401">
    <property type="entry name" value="Cyclic_nucleotide_synthase"/>
</dbReference>
<sequence>MGKKHDNVGQSAAIYVGSVANSIGSPEMDDVHSTILKKVGICRGEPVTESGKALQLVKMLCLNLLPIIGLWAYSVYTLVEKMDYKTLNEQTNEALKVSLALSEMIHKLQRERDMSMLYLSALGPETKTFLLAEYIETDRALAKLSVWPVNVIINKRKEFQTKEAFQEYLSRHRQVLSPQFDERNELSFYTDLIDAVIVWLYESIDESKFAAVWKDTVAYLKVSLGKEDAGLERALGTMFYGRGGFPSHDLFEMYNNRIHTFRSEYYTARLYSDNVDDLGDYGVQSAGQNLTDVLANFRYEIQHHDRNKSYKDMKKAQWFFDNMTIYIDTLLEIQNQVAEYAILKLDGVIEDATQELVINATFLVLVILKYAITLIDKTNELTKEQARTNSLLYQMVPKPVADKLKKNVHIDAEYFKSVTIFFTDIYGFARMCSKNTPLEIVQLLNQLYGMIDDLLDDYDVYKVETVNDCYMIASGLPNRNGGRHVSEIANLAIDLMKIVKVKRLEDTENKVVSLRIGINTGPCMAGIVGSVMPRYCLFGDTVNTASRMKSYSQPNKIQISHTTYMLLNKLHNYVMTKRGSVNVKGKGEMKTYWLQCRRTESMEDECNLPDEIPKAEKSELPGEIMEHDDPAYKAALNFPLPGRQYSDPKSSSSSEKKENERVTAKVMPVPTETEEEPPKEGSTTKIENEEIKEKE</sequence>
<feature type="compositionally biased region" description="Basic and acidic residues" evidence="7">
    <location>
        <begin position="654"/>
        <end position="663"/>
    </location>
</feature>
<name>A0ABQ9FUB2_TEGGR</name>
<proteinExistence type="predicted"/>
<dbReference type="PROSITE" id="PS50125">
    <property type="entry name" value="GUANYLATE_CYCLASE_2"/>
    <property type="match status" value="1"/>
</dbReference>
<dbReference type="PANTHER" id="PTHR11920:SF501">
    <property type="entry name" value="GUANYLATE CYCLASE 32E"/>
    <property type="match status" value="1"/>
</dbReference>
<evidence type="ECO:0000259" key="9">
    <source>
        <dbReference type="PROSITE" id="PS50125"/>
    </source>
</evidence>
<comment type="subcellular location">
    <subcellularLocation>
        <location evidence="1">Membrane</location>
    </subcellularLocation>
</comment>
<dbReference type="SMART" id="SM00044">
    <property type="entry name" value="CYCc"/>
    <property type="match status" value="1"/>
</dbReference>
<evidence type="ECO:0000313" key="10">
    <source>
        <dbReference type="EMBL" id="KAJ8320844.1"/>
    </source>
</evidence>
<feature type="compositionally biased region" description="Basic and acidic residues" evidence="7">
    <location>
        <begin position="686"/>
        <end position="695"/>
    </location>
</feature>
<dbReference type="Proteomes" id="UP001217089">
    <property type="component" value="Unassembled WGS sequence"/>
</dbReference>
<dbReference type="Pfam" id="PF08376">
    <property type="entry name" value="NIT"/>
    <property type="match status" value="1"/>
</dbReference>
<dbReference type="CDD" id="cd07302">
    <property type="entry name" value="CHD"/>
    <property type="match status" value="1"/>
</dbReference>
<keyword evidence="5 8" id="KW-0472">Membrane</keyword>
<organism evidence="10 11">
    <name type="scientific">Tegillarca granosa</name>
    <name type="common">Malaysian cockle</name>
    <name type="synonym">Anadara granosa</name>
    <dbReference type="NCBI Taxonomy" id="220873"/>
    <lineage>
        <taxon>Eukaryota</taxon>
        <taxon>Metazoa</taxon>
        <taxon>Spiralia</taxon>
        <taxon>Lophotrochozoa</taxon>
        <taxon>Mollusca</taxon>
        <taxon>Bivalvia</taxon>
        <taxon>Autobranchia</taxon>
        <taxon>Pteriomorphia</taxon>
        <taxon>Arcoida</taxon>
        <taxon>Arcoidea</taxon>
        <taxon>Arcidae</taxon>
        <taxon>Tegillarca</taxon>
    </lineage>
</organism>
<feature type="domain" description="Guanylate cyclase" evidence="9">
    <location>
        <begin position="419"/>
        <end position="549"/>
    </location>
</feature>
<feature type="region of interest" description="Disordered" evidence="7">
    <location>
        <begin position="637"/>
        <end position="695"/>
    </location>
</feature>
<evidence type="ECO:0000256" key="3">
    <source>
        <dbReference type="ARBA" id="ARBA00022741"/>
    </source>
</evidence>
<evidence type="ECO:0000256" key="2">
    <source>
        <dbReference type="ARBA" id="ARBA00022692"/>
    </source>
</evidence>
<feature type="transmembrane region" description="Helical" evidence="8">
    <location>
        <begin position="60"/>
        <end position="79"/>
    </location>
</feature>
<keyword evidence="6" id="KW-0456">Lyase</keyword>
<keyword evidence="2 8" id="KW-0812">Transmembrane</keyword>
<keyword evidence="11" id="KW-1185">Reference proteome</keyword>
<evidence type="ECO:0000256" key="4">
    <source>
        <dbReference type="ARBA" id="ARBA00022989"/>
    </source>
</evidence>
<dbReference type="PANTHER" id="PTHR11920">
    <property type="entry name" value="GUANYLYL CYCLASE"/>
    <property type="match status" value="1"/>
</dbReference>
<evidence type="ECO:0000313" key="11">
    <source>
        <dbReference type="Proteomes" id="UP001217089"/>
    </source>
</evidence>
<evidence type="ECO:0000256" key="5">
    <source>
        <dbReference type="ARBA" id="ARBA00023136"/>
    </source>
</evidence>
<comment type="caution">
    <text evidence="10">The sequence shown here is derived from an EMBL/GenBank/DDBJ whole genome shotgun (WGS) entry which is preliminary data.</text>
</comment>
<dbReference type="SUPFAM" id="SSF55073">
    <property type="entry name" value="Nucleotide cyclase"/>
    <property type="match status" value="1"/>
</dbReference>
<dbReference type="EMBL" id="JARBDR010000141">
    <property type="protein sequence ID" value="KAJ8320844.1"/>
    <property type="molecule type" value="Genomic_DNA"/>
</dbReference>
<evidence type="ECO:0000256" key="8">
    <source>
        <dbReference type="SAM" id="Phobius"/>
    </source>
</evidence>